<evidence type="ECO:0000313" key="2">
    <source>
        <dbReference type="EMBL" id="CDM23022.1"/>
    </source>
</evidence>
<reference evidence="2 3" key="1">
    <citation type="journal article" date="2014" name="BMC Microbiol.">
        <title>The oxygen-independent metabolism of cyclic monoterpenes in Castellaniella defragrans 65Phen.</title>
        <authorList>
            <person name="Petasch J."/>
            <person name="Disch E.M."/>
            <person name="Markert S."/>
            <person name="Becher D."/>
            <person name="Schweder T."/>
            <person name="Huttel B."/>
            <person name="Reinhardt R."/>
            <person name="Harder J."/>
        </authorList>
    </citation>
    <scope>NUCLEOTIDE SEQUENCE [LARGE SCALE GENOMIC DNA]</scope>
    <source>
        <strain evidence="2">65Phen</strain>
    </source>
</reference>
<accession>W8X159</accession>
<dbReference type="KEGG" id="cdn:BN940_02731"/>
<name>W8X159_CASD6</name>
<dbReference type="HOGENOM" id="CLU_3041625_0_0_4"/>
<dbReference type="EMBL" id="HG916765">
    <property type="protein sequence ID" value="CDM23022.1"/>
    <property type="molecule type" value="Genomic_DNA"/>
</dbReference>
<feature type="region of interest" description="Disordered" evidence="1">
    <location>
        <begin position="32"/>
        <end position="54"/>
    </location>
</feature>
<dbReference type="AlphaFoldDB" id="W8X159"/>
<evidence type="ECO:0000313" key="3">
    <source>
        <dbReference type="Proteomes" id="UP000019805"/>
    </source>
</evidence>
<dbReference type="Proteomes" id="UP000019805">
    <property type="component" value="Chromosome"/>
</dbReference>
<evidence type="ECO:0000256" key="1">
    <source>
        <dbReference type="SAM" id="MobiDB-lite"/>
    </source>
</evidence>
<dbReference type="STRING" id="1437824.BN940_02731"/>
<proteinExistence type="predicted"/>
<gene>
    <name evidence="2" type="ORF">BN940_02731</name>
</gene>
<organism evidence="2 3">
    <name type="scientific">Castellaniella defragrans (strain DSM 12143 / CCUG 39792 / 65Phen)</name>
    <name type="common">Alcaligenes defragrans</name>
    <dbReference type="NCBI Taxonomy" id="1437824"/>
    <lineage>
        <taxon>Bacteria</taxon>
        <taxon>Pseudomonadati</taxon>
        <taxon>Pseudomonadota</taxon>
        <taxon>Betaproteobacteria</taxon>
        <taxon>Burkholderiales</taxon>
        <taxon>Alcaligenaceae</taxon>
        <taxon>Castellaniella</taxon>
    </lineage>
</organism>
<protein>
    <submittedName>
        <fullName evidence="2">Uncharacterized protein</fullName>
    </submittedName>
</protein>
<keyword evidence="3" id="KW-1185">Reference proteome</keyword>
<sequence>MAHGFDSFLSAHVQVHVHMCVCVCVCMRSRDSRDDSIGQDEAEGNLMRPGAGGP</sequence>